<dbReference type="PANTHER" id="PTHR35218:SF9">
    <property type="entry name" value="ENDONUCLEASE_EXONUCLEASE_PHOSPHATASE DOMAIN-CONTAINING PROTEIN"/>
    <property type="match status" value="1"/>
</dbReference>
<evidence type="ECO:0000313" key="2">
    <source>
        <dbReference type="EMBL" id="KAL3503649.1"/>
    </source>
</evidence>
<dbReference type="PANTHER" id="PTHR35218">
    <property type="entry name" value="RNASE H DOMAIN-CONTAINING PROTEIN"/>
    <property type="match status" value="1"/>
</dbReference>
<sequence>MTCNSTPQLSQKQMHWYYLTFIPLVSVQTRIPLLNHASMDEALPLNMGRFIFGKGTMPSIHLETFSSICKRQYCKGVDPPAPSHPPWNFPPGLSNSLEVPPESQLAPNFKKNVERTLSGSLLTQSLPGSQNIMLLLLPEVEVIGCRMLIRHNLDETKLSENYVLVCYRRIREIWEPINSLLMAQGSNLLVSLQKHPLTPTLMKIFMWNVRGEAASIFKQYLMEYINAHKPGILILTETKVSGQKARDICDSLPYSNFEIEDARGSKGGIWILWNEREIKLEIVGRNEQTIQAVIQVNPNSPKWLLSAIYASPKLYERINCWNHIRQVALSFPLPWLLVGDFNEVLHFF</sequence>
<dbReference type="InterPro" id="IPR005135">
    <property type="entry name" value="Endo/exonuclease/phosphatase"/>
</dbReference>
<evidence type="ECO:0000259" key="1">
    <source>
        <dbReference type="Pfam" id="PF03372"/>
    </source>
</evidence>
<evidence type="ECO:0000313" key="3">
    <source>
        <dbReference type="Proteomes" id="UP001630127"/>
    </source>
</evidence>
<proteinExistence type="predicted"/>
<accession>A0ABD2YBT9</accession>
<keyword evidence="3" id="KW-1185">Reference proteome</keyword>
<protein>
    <recommendedName>
        <fullName evidence="1">Endonuclease/exonuclease/phosphatase domain-containing protein</fullName>
    </recommendedName>
</protein>
<comment type="caution">
    <text evidence="2">The sequence shown here is derived from an EMBL/GenBank/DDBJ whole genome shotgun (WGS) entry which is preliminary data.</text>
</comment>
<dbReference type="AlphaFoldDB" id="A0ABD2YBT9"/>
<dbReference type="SUPFAM" id="SSF56219">
    <property type="entry name" value="DNase I-like"/>
    <property type="match status" value="1"/>
</dbReference>
<reference evidence="2 3" key="1">
    <citation type="submission" date="2024-11" db="EMBL/GenBank/DDBJ databases">
        <title>A near-complete genome assembly of Cinchona calisaya.</title>
        <authorList>
            <person name="Lian D.C."/>
            <person name="Zhao X.W."/>
            <person name="Wei L."/>
        </authorList>
    </citation>
    <scope>NUCLEOTIDE SEQUENCE [LARGE SCALE GENOMIC DNA]</scope>
    <source>
        <tissue evidence="2">Nenye</tissue>
    </source>
</reference>
<dbReference type="Gene3D" id="3.60.10.10">
    <property type="entry name" value="Endonuclease/exonuclease/phosphatase"/>
    <property type="match status" value="1"/>
</dbReference>
<dbReference type="EMBL" id="JBJUIK010000015">
    <property type="protein sequence ID" value="KAL3503649.1"/>
    <property type="molecule type" value="Genomic_DNA"/>
</dbReference>
<organism evidence="2 3">
    <name type="scientific">Cinchona calisaya</name>
    <dbReference type="NCBI Taxonomy" id="153742"/>
    <lineage>
        <taxon>Eukaryota</taxon>
        <taxon>Viridiplantae</taxon>
        <taxon>Streptophyta</taxon>
        <taxon>Embryophyta</taxon>
        <taxon>Tracheophyta</taxon>
        <taxon>Spermatophyta</taxon>
        <taxon>Magnoliopsida</taxon>
        <taxon>eudicotyledons</taxon>
        <taxon>Gunneridae</taxon>
        <taxon>Pentapetalae</taxon>
        <taxon>asterids</taxon>
        <taxon>lamiids</taxon>
        <taxon>Gentianales</taxon>
        <taxon>Rubiaceae</taxon>
        <taxon>Cinchonoideae</taxon>
        <taxon>Cinchoneae</taxon>
        <taxon>Cinchona</taxon>
    </lineage>
</organism>
<dbReference type="Pfam" id="PF03372">
    <property type="entry name" value="Exo_endo_phos"/>
    <property type="match status" value="1"/>
</dbReference>
<dbReference type="Proteomes" id="UP001630127">
    <property type="component" value="Unassembled WGS sequence"/>
</dbReference>
<dbReference type="InterPro" id="IPR036691">
    <property type="entry name" value="Endo/exonu/phosph_ase_sf"/>
</dbReference>
<feature type="domain" description="Endonuclease/exonuclease/phosphatase" evidence="1">
    <location>
        <begin position="207"/>
        <end position="343"/>
    </location>
</feature>
<name>A0ABD2YBT9_9GENT</name>
<gene>
    <name evidence="2" type="ORF">ACH5RR_038098</name>
</gene>